<feature type="compositionally biased region" description="Basic and acidic residues" evidence="5">
    <location>
        <begin position="1640"/>
        <end position="1652"/>
    </location>
</feature>
<sequence length="2461" mass="276128">MAGKGLLNDLAAGNLDGIGKAVEVFLHPVLKSSSCCLDEKQSSSMIMFSLKFIHSSLSHITSGRVTSSLLHGIVQCCECLALSKEKCQLAEPLMIQKLLYNIVTKLQQEEFLENLLKVANFLYDFMKDLKNSSDSVIMSIISGGHLALWNLATRLEKNSPESLSAEMKLILRQTSLQFLRLKPGMEAAVHEKFVFAIYQYETLLTAQNKALNQDSLCFLTEIIDGFILLYQEDISTKGSICINHILQLYIVKLEYYMKLNRLDCAKNLLLCFAKLDAGDSLSLCQTVQMLFDVVIKLSSLLGSEGEMEEEVNSTCKRSKSSCSQTSLSGEKENKAVVENLLKLIQEGKQRISSHLNEKISAVEICTLKSLWQLMQQTFGKLSEAGIPQALICEALEGYDTLAILLERLENELNPSDYDGKTSTTDGKQGTIIKRIVECHYKKLQIAFKHIQLNTDKSQKDVLSLCEKGLAKYQQLLNMVQPDCSEKQRDHAQYNCGYINIKLGNHCASVGLPDMAVTFYSMACSQLSVWCKSDASQIQQRCQQANLSKVYECLVDCHKRLQNWQVAMDTIIQSLVPDTSHVISAISTWVKVKKEAINSGQEQFFSVIFSKAVEKMQISGLDPIMLLKAELGDIKKFCGRKMCQAEMSLLEEIYNKSRTPVDKATALVEMTEVLTYIQDHNRSPNICLDQAVELLLKEESVEALPVLAVAYFWKYLLQQEEALKYYQKDKETYANCDKDEVGGPDGENNKDRESGSSLYTFNMEKSTVVYLDKALQAWELYSVSDSQELMAVDRQFVHTLMLMGTVYLAMRKPKSALKAMKIMQLVSGDQTERKLKQQITSVNLRLLIQLGKFEEAQQYMSNTELDSKTSGSLAMSQLLQAELAVNMGQINKGVEILNQVLQMDFLQMRTRSNLLLEGQARRLLAMCQALPTSHMTSQPANHYALSLSQEAVRAHMGVFKTFLAGESTSGCSSLEKWSLAIELLESLLQLGALYRLIGESREASFYLKEGLRVSQMQGLPRWSSEFLLELMRVQNLSGNRSGAAKTITDLQRLLSTCDTKSPLGSSFYTKNPSPKESCQNSNSQSNASNGKKSLTKKKNQILSPHILNIELCFGFKDIGSTPKAISKLSETENDESMEQNEFVEVHFELPQCPCNTNTPSRCDDGIRHRLCIQAGLNWVEYLTSAGHLEKAADCLKDLNSFIQKDFNFSADFGVDSLCEQVASLDIGKRKKKKATEQSRFLPAFKECDPHVKSLILHKYCLEASVHLRQKNFQLVSSICEKVKKMEDMEYFENVVHGNEHLGKIALLQVYSQIQATVKSTKEMSKDLCVTEADVNDIELEENQFVKSSKSSTFQNQSRISDEALESTNCAEYQCDGFSHGDSPEQISIQTSKKKSFKMEMEKEINGKAKDQGIELDVTKGNLKIPVKVIQFSQTSCDQTPKTGLAYNKKSKERVIKTPLTVKSRKAGLDFLMEVSDEGEDSRNKRTPPRTGVKKQSSQTGGIICSSENEHGTKNKQMDREDRKEFCTCQHLTDITDTFSTHIDDTRSVENMEKISEPIPVQDTIVEEQLKRGGRGRKTSAKNTKSKVLGSNNEKAYSLCEMLGTGSGAETKKVEDQGDTCIMSKESQGINSKRKRTGRKTASKEKKVDQTEVEKTHTFVESAPNILKRNTIRSIESKENISGNSVTESDVYTFAEVVSPSVSKTRKKVGKTSRTVRQSKTNASKTKTASLRVNGNEKETVRTCPQLDDSRYSLNISVEELEQNETKALEFSTGPELSSTSVYDIYPAIVHNTNTNCSQYCDIQEVLVDNVDLFKEHDAFNESIELLRGNEEKKTASKKGRGVRMASKRNVQERILQNEMKAQSDADTQDNFGNTELLRSSNGLSKLVANLHFGMEDANPVVSSSESSRSSSGNEGFDTIAILEKTYQQICHFPGCPLFNSVCQTLAQQYIDTNPVRAAFLLSEAVAVTFRHQSILNIGRRIRKLTKEDKLPVEGRCIEAEAKTEIRVLEQVRDILSFNKTEENFQLMVNSIPEDWVVCQVCLVDPGTFCSQLLVTRCVYNQAPDIFRLPGCTTPVGRSLLSDFSAIISSSQESVKILDKTEWWQHRRTLDNKMHGVVETMETVWLGHWKAVFLSRPKISSSNCVLDVLQQICDKVRIISKKTISPSVAEVLLLSVSVLTEHQMKLAVSEILSLEKKAQEVLDIMSYLKLQLKMNPLIPNPEGHTILILDKNVQHLPWESMAILQNKSVSRLPSMYHLHTQLSFLQTQESSVLIKGVNSRSTYYVLNPDNNLPNTQITFEGWFEKELGWKGVVGRPPTQQEFTEAITAHDLMIYCGHGSGSQYLNKDELQHLRARAVAILMGCSSGRLQVHGQLEATGVMISYFLAGCPCIVANLWDVTDRDIDRFLESFLKIWLNSENGTLLTDIVTEARKACKLPHLIGYAPVVYGFPVRLQRKRDNEIAA</sequence>
<feature type="region of interest" description="Disordered" evidence="5">
    <location>
        <begin position="735"/>
        <end position="754"/>
    </location>
</feature>
<proteinExistence type="predicted"/>
<dbReference type="GO" id="GO:0005813">
    <property type="term" value="C:centrosome"/>
    <property type="evidence" value="ECO:0007669"/>
    <property type="project" value="TreeGrafter"/>
</dbReference>
<dbReference type="Proteomes" id="UP001195483">
    <property type="component" value="Unassembled WGS sequence"/>
</dbReference>
<evidence type="ECO:0000313" key="8">
    <source>
        <dbReference type="Proteomes" id="UP001195483"/>
    </source>
</evidence>
<protein>
    <recommendedName>
        <fullName evidence="2">separase</fullName>
        <ecNumber evidence="2">3.4.22.49</ecNumber>
    </recommendedName>
</protein>
<evidence type="ECO:0000256" key="3">
    <source>
        <dbReference type="ARBA" id="ARBA00022801"/>
    </source>
</evidence>
<keyword evidence="8" id="KW-1185">Reference proteome</keyword>
<dbReference type="GO" id="GO:0006508">
    <property type="term" value="P:proteolysis"/>
    <property type="evidence" value="ECO:0007669"/>
    <property type="project" value="InterPro"/>
</dbReference>
<dbReference type="GO" id="GO:0005634">
    <property type="term" value="C:nucleus"/>
    <property type="evidence" value="ECO:0007669"/>
    <property type="project" value="InterPro"/>
</dbReference>
<organism evidence="7 8">
    <name type="scientific">Potamilus streckersoni</name>
    <dbReference type="NCBI Taxonomy" id="2493646"/>
    <lineage>
        <taxon>Eukaryota</taxon>
        <taxon>Metazoa</taxon>
        <taxon>Spiralia</taxon>
        <taxon>Lophotrochozoa</taxon>
        <taxon>Mollusca</taxon>
        <taxon>Bivalvia</taxon>
        <taxon>Autobranchia</taxon>
        <taxon>Heteroconchia</taxon>
        <taxon>Palaeoheterodonta</taxon>
        <taxon>Unionida</taxon>
        <taxon>Unionoidea</taxon>
        <taxon>Unionidae</taxon>
        <taxon>Ambleminae</taxon>
        <taxon>Lampsilini</taxon>
        <taxon>Potamilus</taxon>
    </lineage>
</organism>
<dbReference type="GO" id="GO:0005737">
    <property type="term" value="C:cytoplasm"/>
    <property type="evidence" value="ECO:0007669"/>
    <property type="project" value="TreeGrafter"/>
</dbReference>
<feature type="region of interest" description="Disordered" evidence="5">
    <location>
        <begin position="1064"/>
        <end position="1094"/>
    </location>
</feature>
<dbReference type="Pfam" id="PF03568">
    <property type="entry name" value="Separin_C"/>
    <property type="match status" value="1"/>
</dbReference>
<comment type="caution">
    <text evidence="7">The sequence shown here is derived from an EMBL/GenBank/DDBJ whole genome shotgun (WGS) entry which is preliminary data.</text>
</comment>
<feature type="region of interest" description="Disordered" evidence="5">
    <location>
        <begin position="1704"/>
        <end position="1725"/>
    </location>
</feature>
<dbReference type="EMBL" id="JAEAOA010001104">
    <property type="protein sequence ID" value="KAK3602692.1"/>
    <property type="molecule type" value="Genomic_DNA"/>
</dbReference>
<comment type="catalytic activity">
    <reaction evidence="1">
        <text>All bonds known to be hydrolyzed by this endopeptidase have arginine in P1 and an acidic residue in P4. P6 is often occupied by an acidic residue or by a hydroxy-amino-acid residue, the phosphorylation of which enhances cleavage.</text>
        <dbReference type="EC" id="3.4.22.49"/>
    </reaction>
</comment>
<feature type="compositionally biased region" description="Basic and acidic residues" evidence="5">
    <location>
        <begin position="1506"/>
        <end position="1519"/>
    </location>
</feature>
<dbReference type="GO" id="GO:0051307">
    <property type="term" value="P:meiotic chromosome separation"/>
    <property type="evidence" value="ECO:0007669"/>
    <property type="project" value="TreeGrafter"/>
</dbReference>
<accession>A0AAE0T2P0</accession>
<reference evidence="7" key="3">
    <citation type="submission" date="2023-05" db="EMBL/GenBank/DDBJ databases">
        <authorList>
            <person name="Smith C.H."/>
        </authorList>
    </citation>
    <scope>NUCLEOTIDE SEQUENCE</scope>
    <source>
        <strain evidence="7">CHS0354</strain>
        <tissue evidence="7">Mantle</tissue>
    </source>
</reference>
<keyword evidence="4" id="KW-0159">Chromosome partition</keyword>
<dbReference type="InterPro" id="IPR011990">
    <property type="entry name" value="TPR-like_helical_dom_sf"/>
</dbReference>
<evidence type="ECO:0000259" key="6">
    <source>
        <dbReference type="PROSITE" id="PS51700"/>
    </source>
</evidence>
<dbReference type="Gene3D" id="1.25.40.10">
    <property type="entry name" value="Tetratricopeptide repeat domain"/>
    <property type="match status" value="1"/>
</dbReference>
<evidence type="ECO:0000256" key="1">
    <source>
        <dbReference type="ARBA" id="ARBA00000451"/>
    </source>
</evidence>
<gene>
    <name evidence="7" type="ORF">CHS0354_017898</name>
</gene>
<feature type="compositionally biased region" description="Polar residues" evidence="5">
    <location>
        <begin position="1710"/>
        <end position="1725"/>
    </location>
</feature>
<evidence type="ECO:0000256" key="2">
    <source>
        <dbReference type="ARBA" id="ARBA00012489"/>
    </source>
</evidence>
<feature type="compositionally biased region" description="Polar residues" evidence="5">
    <location>
        <begin position="1064"/>
        <end position="1077"/>
    </location>
</feature>
<feature type="compositionally biased region" description="Basic residues" evidence="5">
    <location>
        <begin position="1630"/>
        <end position="1639"/>
    </location>
</feature>
<evidence type="ECO:0000256" key="5">
    <source>
        <dbReference type="SAM" id="MobiDB-lite"/>
    </source>
</evidence>
<feature type="compositionally biased region" description="Low complexity" evidence="5">
    <location>
        <begin position="1078"/>
        <end position="1088"/>
    </location>
</feature>
<feature type="compositionally biased region" description="Basic and acidic residues" evidence="5">
    <location>
        <begin position="735"/>
        <end position="753"/>
    </location>
</feature>
<keyword evidence="3" id="KW-0378">Hydrolase</keyword>
<feature type="region of interest" description="Disordered" evidence="5">
    <location>
        <begin position="1622"/>
        <end position="1652"/>
    </location>
</feature>
<name>A0AAE0T2P0_9BIVA</name>
<evidence type="ECO:0000256" key="4">
    <source>
        <dbReference type="ARBA" id="ARBA00022829"/>
    </source>
</evidence>
<evidence type="ECO:0000313" key="7">
    <source>
        <dbReference type="EMBL" id="KAK3602692.1"/>
    </source>
</evidence>
<dbReference type="GO" id="GO:0004197">
    <property type="term" value="F:cysteine-type endopeptidase activity"/>
    <property type="evidence" value="ECO:0007669"/>
    <property type="project" value="InterPro"/>
</dbReference>
<feature type="region of interest" description="Disordered" evidence="5">
    <location>
        <begin position="1473"/>
        <end position="1519"/>
    </location>
</feature>
<reference evidence="7" key="2">
    <citation type="journal article" date="2021" name="Genome Biol. Evol.">
        <title>Developing a high-quality reference genome for a parasitic bivalve with doubly uniparental inheritance (Bivalvia: Unionida).</title>
        <authorList>
            <person name="Smith C.H."/>
        </authorList>
    </citation>
    <scope>NUCLEOTIDE SEQUENCE</scope>
    <source>
        <strain evidence="7">CHS0354</strain>
        <tissue evidence="7">Mantle</tissue>
    </source>
</reference>
<dbReference type="InterPro" id="IPR030397">
    <property type="entry name" value="SEPARIN_core_dom"/>
</dbReference>
<dbReference type="PANTHER" id="PTHR12792:SF0">
    <property type="entry name" value="SEPARIN"/>
    <property type="match status" value="1"/>
</dbReference>
<dbReference type="GO" id="GO:0072686">
    <property type="term" value="C:mitotic spindle"/>
    <property type="evidence" value="ECO:0007669"/>
    <property type="project" value="TreeGrafter"/>
</dbReference>
<dbReference type="InterPro" id="IPR005314">
    <property type="entry name" value="Peptidase_C50"/>
</dbReference>
<feature type="domain" description="Peptidase C50" evidence="6">
    <location>
        <begin position="2277"/>
        <end position="2372"/>
    </location>
</feature>
<dbReference type="PROSITE" id="PS51700">
    <property type="entry name" value="SEPARIN"/>
    <property type="match status" value="1"/>
</dbReference>
<dbReference type="EC" id="3.4.22.49" evidence="2"/>
<dbReference type="PANTHER" id="PTHR12792">
    <property type="entry name" value="EXTRA SPINDLE POLES 1-RELATED"/>
    <property type="match status" value="1"/>
</dbReference>
<reference evidence="7" key="1">
    <citation type="journal article" date="2021" name="Genome Biol. Evol.">
        <title>A High-Quality Reference Genome for a Parasitic Bivalve with Doubly Uniparental Inheritance (Bivalvia: Unionida).</title>
        <authorList>
            <person name="Smith C.H."/>
        </authorList>
    </citation>
    <scope>NUCLEOTIDE SEQUENCE</scope>
    <source>
        <strain evidence="7">CHS0354</strain>
    </source>
</reference>